<keyword evidence="2" id="KW-0012">Acyltransferase</keyword>
<dbReference type="OMA" id="HYRLQDH"/>
<evidence type="ECO:0000256" key="1">
    <source>
        <dbReference type="ARBA" id="ARBA00022679"/>
    </source>
</evidence>
<dbReference type="EnsemblPlants" id="Kaladp0083s0011.1.v1.1">
    <property type="protein sequence ID" value="Kaladp0083s0011.1.v1.1"/>
    <property type="gene ID" value="Kaladp0083s0011.v1.1"/>
</dbReference>
<accession>A0A7N1A2S8</accession>
<dbReference type="PANTHER" id="PTHR31625">
    <property type="match status" value="1"/>
</dbReference>
<dbReference type="Pfam" id="PF02458">
    <property type="entry name" value="Transferase"/>
    <property type="match status" value="1"/>
</dbReference>
<dbReference type="Gene3D" id="3.30.559.10">
    <property type="entry name" value="Chloramphenicol acetyltransferase-like domain"/>
    <property type="match status" value="2"/>
</dbReference>
<keyword evidence="4" id="KW-1185">Reference proteome</keyword>
<keyword evidence="1" id="KW-0808">Transferase</keyword>
<dbReference type="AlphaFoldDB" id="A0A7N1A2S8"/>
<protein>
    <recommendedName>
        <fullName evidence="5">Anthocyanin acyltransferase</fullName>
    </recommendedName>
</protein>
<evidence type="ECO:0008006" key="5">
    <source>
        <dbReference type="Google" id="ProtNLM"/>
    </source>
</evidence>
<reference evidence="3" key="1">
    <citation type="submission" date="2021-01" db="UniProtKB">
        <authorList>
            <consortium name="EnsemblPlants"/>
        </authorList>
    </citation>
    <scope>IDENTIFICATION</scope>
</reference>
<evidence type="ECO:0000313" key="3">
    <source>
        <dbReference type="EnsemblPlants" id="Kaladp0083s0011.1.v1.1"/>
    </source>
</evidence>
<sequence length="488" mass="54211">MSADFNASSFSYLFLPYTKQRSPSVLAKMSSHQVKVLEQWQISPPPDSVPTTSLPFTFFDVPWMFCCPIQRIFLYQVPFSAAQFTDQVLPRLKKSLSLALQRFFPFCGNFVCPPQPSEPHILYNDGDSVQFLVAQSTGALSEFLSDGLRDSKEIHTLVPPTPPTRILYDTLVELTPLLAVQVTLFPNSGLCIGIKHRHTVADGISSTHFVKTWASIFQANCDMSCVCISLPVIDKGVIKDPEGSKDAMLGLWRAWGSPTWKEDAAALMEDNVRATFTLSRYEIERMKKWVSAKCDNGPLHLSSFVVTTAFIWVCLIKSLDVVTNNASKDVARCHFGFAVDCRNRFGLAIPDTFFGNCIAGRIVSFPRGKFREEDCVAPVAAAIGHSVQSLDKGVVDGCRNSFSKWTEMHESGDDILTVAGSPKLAHYDTNFGWGKPRKTEVVHIDITGSISFSESRNGDGGLEIGLARNRRQMEVFTSFFQQGLNQFV</sequence>
<dbReference type="InterPro" id="IPR051504">
    <property type="entry name" value="Plant_metabolite_acyltrans"/>
</dbReference>
<proteinExistence type="predicted"/>
<name>A0A7N1A2S8_KALFE</name>
<evidence type="ECO:0000256" key="2">
    <source>
        <dbReference type="ARBA" id="ARBA00023315"/>
    </source>
</evidence>
<organism evidence="3 4">
    <name type="scientific">Kalanchoe fedtschenkoi</name>
    <name type="common">Lavender scallops</name>
    <name type="synonym">South American air plant</name>
    <dbReference type="NCBI Taxonomy" id="63787"/>
    <lineage>
        <taxon>Eukaryota</taxon>
        <taxon>Viridiplantae</taxon>
        <taxon>Streptophyta</taxon>
        <taxon>Embryophyta</taxon>
        <taxon>Tracheophyta</taxon>
        <taxon>Spermatophyta</taxon>
        <taxon>Magnoliopsida</taxon>
        <taxon>eudicotyledons</taxon>
        <taxon>Gunneridae</taxon>
        <taxon>Pentapetalae</taxon>
        <taxon>Saxifragales</taxon>
        <taxon>Crassulaceae</taxon>
        <taxon>Kalanchoe</taxon>
    </lineage>
</organism>
<dbReference type="InterPro" id="IPR023213">
    <property type="entry name" value="CAT-like_dom_sf"/>
</dbReference>
<dbReference type="Proteomes" id="UP000594263">
    <property type="component" value="Unplaced"/>
</dbReference>
<dbReference type="Gramene" id="Kaladp0083s0011.1.v1.1">
    <property type="protein sequence ID" value="Kaladp0083s0011.1.v1.1"/>
    <property type="gene ID" value="Kaladp0083s0011.v1.1"/>
</dbReference>
<dbReference type="GO" id="GO:0016747">
    <property type="term" value="F:acyltransferase activity, transferring groups other than amino-acyl groups"/>
    <property type="evidence" value="ECO:0007669"/>
    <property type="project" value="UniProtKB-ARBA"/>
</dbReference>
<evidence type="ECO:0000313" key="4">
    <source>
        <dbReference type="Proteomes" id="UP000594263"/>
    </source>
</evidence>